<evidence type="ECO:0000313" key="7">
    <source>
        <dbReference type="EMBL" id="MDW5594069.1"/>
    </source>
</evidence>
<dbReference type="InterPro" id="IPR027266">
    <property type="entry name" value="TrmE/GcvT-like"/>
</dbReference>
<dbReference type="InterPro" id="IPR036188">
    <property type="entry name" value="FAD/NAD-bd_sf"/>
</dbReference>
<dbReference type="Pfam" id="PF17806">
    <property type="entry name" value="SO_alpha_A3"/>
    <property type="match status" value="1"/>
</dbReference>
<dbReference type="SUPFAM" id="SSF51905">
    <property type="entry name" value="FAD/NAD(P)-binding domain"/>
    <property type="match status" value="1"/>
</dbReference>
<dbReference type="InterPro" id="IPR041854">
    <property type="entry name" value="BFD-like_2Fe2S-bd_dom_sf"/>
</dbReference>
<feature type="domain" description="FAD/NAD(P)-binding" evidence="4">
    <location>
        <begin position="168"/>
        <end position="440"/>
    </location>
</feature>
<dbReference type="SUPFAM" id="SSF101790">
    <property type="entry name" value="Aminomethyltransferase beta-barrel domain"/>
    <property type="match status" value="1"/>
</dbReference>
<proteinExistence type="inferred from homology"/>
<sequence length="959" mass="101498">MTRLRPQPAERIDRSKPISFSFDGKQVDAFEGDTIASALLASGRKVMARSFKYHRPRGELGGAAGSGTALVQVGDEPGVRAAARLVVPGLRVEHQNAWPSLDFDVMRATDKFGGPFTPVGFYYKTFIRPRRMWPVYERVLRKAAGLGRLPARQHERLWETEYRRRHCDVLVIGGGLAGLSAALRAARMGADVVLCDEDVEPGGALLAEGRHEHVRARADEARAAGVEILAGAPALGYFDGLVPIWQGDTLHQVRARQFVSATGALEQPLVFLDNDLPGIMLAGGARRMAALYGVAPGTTAVVATVGDEGLEAALGLHAAGIRIAAVADLRPDAAARPAAERLVAAGVELLPATTVVRARGNSAVERVVLARIDGAGRALPGSARELHCDLLAVSGGLVPASSLLLQAGARSHHDAATGRFLPGALPPGVHAAGAVAGHPAGAAELAGTAAGASAAVALGLGGQKARRELQEARALLDACEPAAPQAPVPACAHDGRGGGKAFVDLDEDVTVKDVRRAADEGFDVIELAKRYTTVTMGPTQGRYSQLPSVRVLADHTGRSLADVGLTTARPPWSTVPLGALAGRPIEAAKRSALHARHRELGATVRWAGDWRRAYDYGDPEAEALAVQETAGAIDVSTLGKLLLRGPDAGELLDRLYPNRMSTLRPGRIRYGVLLSEMGRITDDGTVCRLDDETFYVTTTSAGAAAVERWFSWWLTDWGLDARLTDVTQGTAAINLAGPKARDVLAAVTPLDCSNAAFEYLEAKHAEVAGVPCLLLRIGFVGEVGYEIHCAAPQAQRVWDALFEAGAAHGLRPFGLEPQRILRLQKLHVLIGQDTDSESTPYGAGMDWTVKLDKPQDFIGRWALEHAAERDPAHALVGFSVPGGRIPHEGAVVTVGGMPAGQVTSARRSPKLEQTIGMAWVPHELAHDGARLTISDAGTSFDAVVTTKPFYDPEGAVLRS</sequence>
<dbReference type="Gene3D" id="3.30.1360.120">
    <property type="entry name" value="Probable tRNA modification gtpase trme, domain 1"/>
    <property type="match status" value="1"/>
</dbReference>
<dbReference type="InterPro" id="IPR041117">
    <property type="entry name" value="SoxA_A3"/>
</dbReference>
<protein>
    <submittedName>
        <fullName evidence="7">2Fe-2S iron-sulfur cluster-binding protein</fullName>
    </submittedName>
</protein>
<dbReference type="Gene3D" id="3.10.20.440">
    <property type="entry name" value="2Fe-2S iron-sulphur cluster binding domain, sarcosine oxidase, alpha subunit, N-terminal domain"/>
    <property type="match status" value="1"/>
</dbReference>
<dbReference type="PRINTS" id="PR00368">
    <property type="entry name" value="FADPNR"/>
</dbReference>
<dbReference type="Pfam" id="PF07992">
    <property type="entry name" value="Pyr_redox_2"/>
    <property type="match status" value="1"/>
</dbReference>
<reference evidence="7 8" key="2">
    <citation type="submission" date="2023-10" db="EMBL/GenBank/DDBJ databases">
        <authorList>
            <person name="Han X.F."/>
        </authorList>
    </citation>
    <scope>NUCLEOTIDE SEQUENCE [LARGE SCALE GENOMIC DNA]</scope>
    <source>
        <strain evidence="7 8">KCTC 39840</strain>
    </source>
</reference>
<dbReference type="Proteomes" id="UP001284601">
    <property type="component" value="Unassembled WGS sequence"/>
</dbReference>
<dbReference type="InterPro" id="IPR042204">
    <property type="entry name" value="2Fe-2S-bd_N"/>
</dbReference>
<gene>
    <name evidence="7" type="ORF">R7226_06970</name>
</gene>
<dbReference type="RefSeq" id="WP_318596327.1">
    <property type="nucleotide sequence ID" value="NZ_JAWSTH010000012.1"/>
</dbReference>
<evidence type="ECO:0000259" key="6">
    <source>
        <dbReference type="Pfam" id="PF17806"/>
    </source>
</evidence>
<evidence type="ECO:0000259" key="4">
    <source>
        <dbReference type="Pfam" id="PF07992"/>
    </source>
</evidence>
<comment type="caution">
    <text evidence="7">The sequence shown here is derived from an EMBL/GenBank/DDBJ whole genome shotgun (WGS) entry which is preliminary data.</text>
</comment>
<dbReference type="InterPro" id="IPR028896">
    <property type="entry name" value="GcvT/YgfZ/DmdA"/>
</dbReference>
<dbReference type="PANTHER" id="PTHR43757:SF2">
    <property type="entry name" value="AMINOMETHYLTRANSFERASE, MITOCHONDRIAL"/>
    <property type="match status" value="1"/>
</dbReference>
<dbReference type="InterPro" id="IPR023753">
    <property type="entry name" value="FAD/NAD-binding_dom"/>
</dbReference>
<evidence type="ECO:0000256" key="1">
    <source>
        <dbReference type="ARBA" id="ARBA00008609"/>
    </source>
</evidence>
<comment type="similarity">
    <text evidence="1">Belongs to the GcvT family.</text>
</comment>
<keyword evidence="2" id="KW-0560">Oxidoreductase</keyword>
<keyword evidence="8" id="KW-1185">Reference proteome</keyword>
<dbReference type="EMBL" id="JAWSTH010000012">
    <property type="protein sequence ID" value="MDW5594069.1"/>
    <property type="molecule type" value="Genomic_DNA"/>
</dbReference>
<evidence type="ECO:0000259" key="3">
    <source>
        <dbReference type="Pfam" id="PF01571"/>
    </source>
</evidence>
<dbReference type="PROSITE" id="PS00837">
    <property type="entry name" value="ALADH_PNT_2"/>
    <property type="match status" value="1"/>
</dbReference>
<evidence type="ECO:0000256" key="2">
    <source>
        <dbReference type="ARBA" id="ARBA00023002"/>
    </source>
</evidence>
<feature type="domain" description="GCVT N-terminal" evidence="3">
    <location>
        <begin position="593"/>
        <end position="853"/>
    </location>
</feature>
<dbReference type="PRINTS" id="PR00411">
    <property type="entry name" value="PNDRDTASEI"/>
</dbReference>
<dbReference type="InterPro" id="IPR008143">
    <property type="entry name" value="Ala_DH/PNT_CS2"/>
</dbReference>
<dbReference type="Pfam" id="PF13510">
    <property type="entry name" value="Fer2_4"/>
    <property type="match status" value="1"/>
</dbReference>
<feature type="domain" description="Aminomethyltransferase C-terminal" evidence="5">
    <location>
        <begin position="875"/>
        <end position="951"/>
    </location>
</feature>
<evidence type="ECO:0000313" key="8">
    <source>
        <dbReference type="Proteomes" id="UP001284601"/>
    </source>
</evidence>
<dbReference type="Pfam" id="PF01571">
    <property type="entry name" value="GCV_T"/>
    <property type="match status" value="1"/>
</dbReference>
<feature type="domain" description="SoxA A3" evidence="6">
    <location>
        <begin position="499"/>
        <end position="583"/>
    </location>
</feature>
<accession>A0ABU4HL95</accession>
<organism evidence="7 8">
    <name type="scientific">Conexibacter stalactiti</name>
    <dbReference type="NCBI Taxonomy" id="1940611"/>
    <lineage>
        <taxon>Bacteria</taxon>
        <taxon>Bacillati</taxon>
        <taxon>Actinomycetota</taxon>
        <taxon>Thermoleophilia</taxon>
        <taxon>Solirubrobacterales</taxon>
        <taxon>Conexibacteraceae</taxon>
        <taxon>Conexibacter</taxon>
    </lineage>
</organism>
<dbReference type="SUPFAM" id="SSF103025">
    <property type="entry name" value="Folate-binding domain"/>
    <property type="match status" value="1"/>
</dbReference>
<dbReference type="Pfam" id="PF08669">
    <property type="entry name" value="GCV_T_C"/>
    <property type="match status" value="1"/>
</dbReference>
<dbReference type="InterPro" id="IPR013977">
    <property type="entry name" value="GcvT_C"/>
</dbReference>
<name>A0ABU4HL95_9ACTN</name>
<evidence type="ECO:0000259" key="5">
    <source>
        <dbReference type="Pfam" id="PF08669"/>
    </source>
</evidence>
<dbReference type="PANTHER" id="PTHR43757">
    <property type="entry name" value="AMINOMETHYLTRANSFERASE"/>
    <property type="match status" value="1"/>
</dbReference>
<dbReference type="InterPro" id="IPR029043">
    <property type="entry name" value="GcvT/YgfZ_C"/>
</dbReference>
<dbReference type="Gene3D" id="3.50.50.60">
    <property type="entry name" value="FAD/NAD(P)-binding domain"/>
    <property type="match status" value="3"/>
</dbReference>
<dbReference type="InterPro" id="IPR006222">
    <property type="entry name" value="GCVT_N"/>
</dbReference>
<dbReference type="Gene3D" id="1.10.10.1100">
    <property type="entry name" value="BFD-like [2Fe-2S]-binding domain"/>
    <property type="match status" value="1"/>
</dbReference>
<reference evidence="8" key="1">
    <citation type="submission" date="2023-07" db="EMBL/GenBank/DDBJ databases">
        <title>Conexibacter stalactiti sp. nov., isolated from stalactites in a lava cave and emended description of the genus Conexibacter.</title>
        <authorList>
            <person name="Lee S.D."/>
        </authorList>
    </citation>
    <scope>NUCLEOTIDE SEQUENCE [LARGE SCALE GENOMIC DNA]</scope>
    <source>
        <strain evidence="8">KCTC 39840</strain>
    </source>
</reference>